<evidence type="ECO:0000256" key="4">
    <source>
        <dbReference type="ARBA" id="ARBA00023163"/>
    </source>
</evidence>
<dbReference type="SUPFAM" id="SSF88946">
    <property type="entry name" value="Sigma2 domain of RNA polymerase sigma factors"/>
    <property type="match status" value="1"/>
</dbReference>
<dbReference type="AlphaFoldDB" id="A0A0T6LQM7"/>
<organism evidence="8 9">
    <name type="scientific">Wenjunlia vitaminophila</name>
    <name type="common">Streptomyces vitaminophilus</name>
    <dbReference type="NCBI Taxonomy" id="76728"/>
    <lineage>
        <taxon>Bacteria</taxon>
        <taxon>Bacillati</taxon>
        <taxon>Actinomycetota</taxon>
        <taxon>Actinomycetes</taxon>
        <taxon>Kitasatosporales</taxon>
        <taxon>Streptomycetaceae</taxon>
        <taxon>Wenjunlia</taxon>
    </lineage>
</organism>
<dbReference type="PANTHER" id="PTHR43133:SF66">
    <property type="entry name" value="ECF RNA POLYMERASE SIGMA FACTOR SIGK"/>
    <property type="match status" value="1"/>
</dbReference>
<dbReference type="InterPro" id="IPR014284">
    <property type="entry name" value="RNA_pol_sigma-70_dom"/>
</dbReference>
<evidence type="ECO:0000256" key="1">
    <source>
        <dbReference type="ARBA" id="ARBA00010641"/>
    </source>
</evidence>
<dbReference type="InterPro" id="IPR013325">
    <property type="entry name" value="RNA_pol_sigma_r2"/>
</dbReference>
<dbReference type="Proteomes" id="UP000050867">
    <property type="component" value="Unassembled WGS sequence"/>
</dbReference>
<reference evidence="8 9" key="1">
    <citation type="submission" date="2015-10" db="EMBL/GenBank/DDBJ databases">
        <title>Draft genome sequence of pyrrolomycin-producing Streptomyces vitaminophilus.</title>
        <authorList>
            <person name="Graham D.E."/>
            <person name="Mahan K.M."/>
            <person name="Klingeman D.M."/>
            <person name="Hettich R.L."/>
            <person name="Parry R.J."/>
        </authorList>
    </citation>
    <scope>NUCLEOTIDE SEQUENCE [LARGE SCALE GENOMIC DNA]</scope>
    <source>
        <strain evidence="8 9">ATCC 31673</strain>
    </source>
</reference>
<dbReference type="GO" id="GO:0003677">
    <property type="term" value="F:DNA binding"/>
    <property type="evidence" value="ECO:0007669"/>
    <property type="project" value="InterPro"/>
</dbReference>
<dbReference type="NCBIfam" id="TIGR02937">
    <property type="entry name" value="sigma70-ECF"/>
    <property type="match status" value="1"/>
</dbReference>
<keyword evidence="9" id="KW-1185">Reference proteome</keyword>
<keyword evidence="4" id="KW-0804">Transcription</keyword>
<feature type="domain" description="RNA polymerase sigma factor 70 region 4 type 2" evidence="7">
    <location>
        <begin position="141"/>
        <end position="190"/>
    </location>
</feature>
<feature type="domain" description="RNA polymerase sigma-70 region 2" evidence="6">
    <location>
        <begin position="38"/>
        <end position="103"/>
    </location>
</feature>
<keyword evidence="2" id="KW-0805">Transcription regulation</keyword>
<sequence>MQQEEAAVQPGQEAAGPRDLSTALRDAVRGDEESFRVLYRALTPELTRYARVVVGDDAEDVVSETWLQLARDLPRFRGDAGRFRTFALVVARNRARDLLRRKGARVKEVAVPAEQFPEPRSGGGVDAAEEVLEALSTERAIAFIATLPPAQAEAVMLRIVLGMDTADTSAVLGRRQGAVRMAVSRGLRQLARTLEQRQRPGGTGRDVQE</sequence>
<dbReference type="InterPro" id="IPR013249">
    <property type="entry name" value="RNA_pol_sigma70_r4_t2"/>
</dbReference>
<protein>
    <submittedName>
        <fullName evidence="8">RNA polymerase subunit sigma-24</fullName>
    </submittedName>
</protein>
<keyword evidence="3" id="KW-0731">Sigma factor</keyword>
<evidence type="ECO:0000259" key="7">
    <source>
        <dbReference type="Pfam" id="PF08281"/>
    </source>
</evidence>
<accession>A0A0T6LQM7</accession>
<dbReference type="InterPro" id="IPR007627">
    <property type="entry name" value="RNA_pol_sigma70_r2"/>
</dbReference>
<comment type="similarity">
    <text evidence="1">Belongs to the sigma-70 factor family. ECF subfamily.</text>
</comment>
<feature type="region of interest" description="Disordered" evidence="5">
    <location>
        <begin position="1"/>
        <end position="20"/>
    </location>
</feature>
<dbReference type="GO" id="GO:0006352">
    <property type="term" value="P:DNA-templated transcription initiation"/>
    <property type="evidence" value="ECO:0007669"/>
    <property type="project" value="InterPro"/>
</dbReference>
<dbReference type="PANTHER" id="PTHR43133">
    <property type="entry name" value="RNA POLYMERASE ECF-TYPE SIGMA FACTO"/>
    <property type="match status" value="1"/>
</dbReference>
<evidence type="ECO:0000256" key="5">
    <source>
        <dbReference type="SAM" id="MobiDB-lite"/>
    </source>
</evidence>
<comment type="caution">
    <text evidence="8">The sequence shown here is derived from an EMBL/GenBank/DDBJ whole genome shotgun (WGS) entry which is preliminary data.</text>
</comment>
<dbReference type="Pfam" id="PF08281">
    <property type="entry name" value="Sigma70_r4_2"/>
    <property type="match status" value="1"/>
</dbReference>
<dbReference type="STRING" id="76728.AQ490_03960"/>
<dbReference type="GO" id="GO:0016987">
    <property type="term" value="F:sigma factor activity"/>
    <property type="evidence" value="ECO:0007669"/>
    <property type="project" value="UniProtKB-KW"/>
</dbReference>
<dbReference type="InterPro" id="IPR039425">
    <property type="entry name" value="RNA_pol_sigma-70-like"/>
</dbReference>
<dbReference type="eggNOG" id="COG1595">
    <property type="taxonomic scope" value="Bacteria"/>
</dbReference>
<dbReference type="SUPFAM" id="SSF88659">
    <property type="entry name" value="Sigma3 and sigma4 domains of RNA polymerase sigma factors"/>
    <property type="match status" value="1"/>
</dbReference>
<evidence type="ECO:0000256" key="3">
    <source>
        <dbReference type="ARBA" id="ARBA00023082"/>
    </source>
</evidence>
<dbReference type="Gene3D" id="1.10.1740.10">
    <property type="match status" value="1"/>
</dbReference>
<evidence type="ECO:0000313" key="9">
    <source>
        <dbReference type="Proteomes" id="UP000050867"/>
    </source>
</evidence>
<evidence type="ECO:0000259" key="6">
    <source>
        <dbReference type="Pfam" id="PF04542"/>
    </source>
</evidence>
<gene>
    <name evidence="8" type="ORF">AQ490_03960</name>
</gene>
<name>A0A0T6LQM7_WENVI</name>
<dbReference type="Pfam" id="PF04542">
    <property type="entry name" value="Sigma70_r2"/>
    <property type="match status" value="1"/>
</dbReference>
<dbReference type="InterPro" id="IPR036388">
    <property type="entry name" value="WH-like_DNA-bd_sf"/>
</dbReference>
<dbReference type="EMBL" id="LLZU01000024">
    <property type="protein sequence ID" value="KRV48419.1"/>
    <property type="molecule type" value="Genomic_DNA"/>
</dbReference>
<dbReference type="Gene3D" id="1.10.10.10">
    <property type="entry name" value="Winged helix-like DNA-binding domain superfamily/Winged helix DNA-binding domain"/>
    <property type="match status" value="1"/>
</dbReference>
<proteinExistence type="inferred from homology"/>
<evidence type="ECO:0000313" key="8">
    <source>
        <dbReference type="EMBL" id="KRV48419.1"/>
    </source>
</evidence>
<dbReference type="InterPro" id="IPR013324">
    <property type="entry name" value="RNA_pol_sigma_r3/r4-like"/>
</dbReference>
<evidence type="ECO:0000256" key="2">
    <source>
        <dbReference type="ARBA" id="ARBA00023015"/>
    </source>
</evidence>